<name>A0A7X5U8Y6_9GAMM</name>
<feature type="compositionally biased region" description="Basic and acidic residues" evidence="1">
    <location>
        <begin position="265"/>
        <end position="279"/>
    </location>
</feature>
<dbReference type="Pfam" id="PF00326">
    <property type="entry name" value="Peptidase_S9"/>
    <property type="match status" value="1"/>
</dbReference>
<evidence type="ECO:0000313" key="4">
    <source>
        <dbReference type="Proteomes" id="UP000490980"/>
    </source>
</evidence>
<dbReference type="GO" id="GO:0008236">
    <property type="term" value="F:serine-type peptidase activity"/>
    <property type="evidence" value="ECO:0007669"/>
    <property type="project" value="InterPro"/>
</dbReference>
<comment type="caution">
    <text evidence="3">The sequence shown here is derived from an EMBL/GenBank/DDBJ whole genome shotgun (WGS) entry which is preliminary data.</text>
</comment>
<dbReference type="PANTHER" id="PTHR43056:SF5">
    <property type="entry name" value="PEPTIDASE S9 PROLYL OLIGOPEPTIDASE CATALYTIC DOMAIN-CONTAINING PROTEIN"/>
    <property type="match status" value="1"/>
</dbReference>
<sequence>MNDARYGDLVYDEARGHVLAVEEHPEGGRFPVHRLIAIDTRGERRVLAEGADFYASPRPQSHALAWIEWDRPHQPWTRTRLMKARLDQHGQVASHATVAAEGNESIQQPTFDNDGVLMALTDRDGWWRPWRFADDAMDMPLPSPLADHAGAPWQMGTRTWMALPDGSYVVCWFDRGFGRLSLLNGATWHDLATDYTRFRALTVDGNHLYAIAASPTHPSTVIGINLLTHAVNVLAGGEPPLAESDIALPHPITWPITVGARLARDRPSESVDGVRDNRSRARRAPTEANETPSARNAHGFLYLPASETPPPLIVFIHGGPTSATHPVFDARIQFWTGHGFAVADINYRGSTGYGRAYRDALRGAWGVADVEDACALVPWLAAQGLIDPLAAFIRGGSAGGYTALCALAFRDVFRGGASLYGVSDPIALAKDTHKFESDYMDWLIGDPVTDEAIYHERTPLLHVEGITVPVIFFQGGRDAVVVPAQTEAMVAALRQRGVPCEYHAYPDERHGFRQATTLAHALENEHAFYRTLL</sequence>
<proteinExistence type="predicted"/>
<dbReference type="SUPFAM" id="SSF53474">
    <property type="entry name" value="alpha/beta-Hydrolases"/>
    <property type="match status" value="1"/>
</dbReference>
<evidence type="ECO:0000256" key="1">
    <source>
        <dbReference type="SAM" id="MobiDB-lite"/>
    </source>
</evidence>
<evidence type="ECO:0000259" key="2">
    <source>
        <dbReference type="Pfam" id="PF00326"/>
    </source>
</evidence>
<accession>A0A7X5U8Y6</accession>
<organism evidence="3 4">
    <name type="scientific">Luteibacter anthropi</name>
    <dbReference type="NCBI Taxonomy" id="564369"/>
    <lineage>
        <taxon>Bacteria</taxon>
        <taxon>Pseudomonadati</taxon>
        <taxon>Pseudomonadota</taxon>
        <taxon>Gammaproteobacteria</taxon>
        <taxon>Lysobacterales</taxon>
        <taxon>Rhodanobacteraceae</taxon>
        <taxon>Luteibacter</taxon>
    </lineage>
</organism>
<reference evidence="3 4" key="1">
    <citation type="submission" date="2020-03" db="EMBL/GenBank/DDBJ databases">
        <authorList>
            <person name="Lai Q."/>
        </authorList>
    </citation>
    <scope>NUCLEOTIDE SEQUENCE [LARGE SCALE GENOMIC DNA]</scope>
    <source>
        <strain evidence="3 4">CCUG 25036</strain>
    </source>
</reference>
<protein>
    <submittedName>
        <fullName evidence="3">S9 family peptidase</fullName>
    </submittedName>
</protein>
<feature type="region of interest" description="Disordered" evidence="1">
    <location>
        <begin position="265"/>
        <end position="292"/>
    </location>
</feature>
<dbReference type="AlphaFoldDB" id="A0A7X5U8Y6"/>
<dbReference type="InterPro" id="IPR029058">
    <property type="entry name" value="AB_hydrolase_fold"/>
</dbReference>
<keyword evidence="4" id="KW-1185">Reference proteome</keyword>
<gene>
    <name evidence="3" type="ORF">HBF25_06785</name>
</gene>
<dbReference type="GO" id="GO:0006508">
    <property type="term" value="P:proteolysis"/>
    <property type="evidence" value="ECO:0007669"/>
    <property type="project" value="InterPro"/>
</dbReference>
<dbReference type="Gene3D" id="3.40.50.1820">
    <property type="entry name" value="alpha/beta hydrolase"/>
    <property type="match status" value="1"/>
</dbReference>
<dbReference type="PANTHER" id="PTHR43056">
    <property type="entry name" value="PEPTIDASE S9 PROLYL OLIGOPEPTIDASE"/>
    <property type="match status" value="1"/>
</dbReference>
<dbReference type="SUPFAM" id="SSF69304">
    <property type="entry name" value="Tricorn protease N-terminal domain"/>
    <property type="match status" value="1"/>
</dbReference>
<dbReference type="InterPro" id="IPR050585">
    <property type="entry name" value="Xaa-Pro_dipeptidyl-ppase/CocE"/>
</dbReference>
<dbReference type="InterPro" id="IPR001375">
    <property type="entry name" value="Peptidase_S9_cat"/>
</dbReference>
<feature type="domain" description="Peptidase S9 prolyl oligopeptidase catalytic" evidence="2">
    <location>
        <begin position="327"/>
        <end position="531"/>
    </location>
</feature>
<dbReference type="Proteomes" id="UP000490980">
    <property type="component" value="Unassembled WGS sequence"/>
</dbReference>
<evidence type="ECO:0000313" key="3">
    <source>
        <dbReference type="EMBL" id="NII06090.1"/>
    </source>
</evidence>
<dbReference type="EMBL" id="JAARLZ010000003">
    <property type="protein sequence ID" value="NII06090.1"/>
    <property type="molecule type" value="Genomic_DNA"/>
</dbReference>